<reference evidence="2" key="1">
    <citation type="submission" date="2021-03" db="EMBL/GenBank/DDBJ databases">
        <authorList>
            <person name="Tagirdzhanova G."/>
        </authorList>
    </citation>
    <scope>NUCLEOTIDE SEQUENCE</scope>
</reference>
<dbReference type="AlphaFoldDB" id="A0A8H3EY67"/>
<proteinExistence type="predicted"/>
<feature type="compositionally biased region" description="Polar residues" evidence="1">
    <location>
        <begin position="18"/>
        <end position="38"/>
    </location>
</feature>
<accession>A0A8H3EY67</accession>
<gene>
    <name evidence="2" type="ORF">HETSPECPRED_010261</name>
</gene>
<comment type="caution">
    <text evidence="2">The sequence shown here is derived from an EMBL/GenBank/DDBJ whole genome shotgun (WGS) entry which is preliminary data.</text>
</comment>
<evidence type="ECO:0000256" key="1">
    <source>
        <dbReference type="SAM" id="MobiDB-lite"/>
    </source>
</evidence>
<dbReference type="EMBL" id="CAJPDS010000009">
    <property type="protein sequence ID" value="CAF9910986.1"/>
    <property type="molecule type" value="Genomic_DNA"/>
</dbReference>
<sequence>MGLFDRTPKSDSIHKASKATNIGSTEANDIGPSSQKSNILKRVFERKDGFSTLKPTKEEKEAEKMAKGFRRMAEMQSSQRMYGYVPTSANAESQM</sequence>
<name>A0A8H3EY67_9LECA</name>
<feature type="region of interest" description="Disordered" evidence="1">
    <location>
        <begin position="1"/>
        <end position="38"/>
    </location>
</feature>
<keyword evidence="3" id="KW-1185">Reference proteome</keyword>
<evidence type="ECO:0000313" key="3">
    <source>
        <dbReference type="Proteomes" id="UP000664521"/>
    </source>
</evidence>
<feature type="compositionally biased region" description="Basic and acidic residues" evidence="1">
    <location>
        <begin position="1"/>
        <end position="14"/>
    </location>
</feature>
<evidence type="ECO:0000313" key="2">
    <source>
        <dbReference type="EMBL" id="CAF9910986.1"/>
    </source>
</evidence>
<protein>
    <submittedName>
        <fullName evidence="2">Uncharacterized protein</fullName>
    </submittedName>
</protein>
<organism evidence="2 3">
    <name type="scientific">Heterodermia speciosa</name>
    <dbReference type="NCBI Taxonomy" id="116794"/>
    <lineage>
        <taxon>Eukaryota</taxon>
        <taxon>Fungi</taxon>
        <taxon>Dikarya</taxon>
        <taxon>Ascomycota</taxon>
        <taxon>Pezizomycotina</taxon>
        <taxon>Lecanoromycetes</taxon>
        <taxon>OSLEUM clade</taxon>
        <taxon>Lecanoromycetidae</taxon>
        <taxon>Caliciales</taxon>
        <taxon>Physciaceae</taxon>
        <taxon>Heterodermia</taxon>
    </lineage>
</organism>
<dbReference type="Proteomes" id="UP000664521">
    <property type="component" value="Unassembled WGS sequence"/>
</dbReference>